<keyword evidence="2 10" id="KW-1003">Cell membrane</keyword>
<evidence type="ECO:0000256" key="2">
    <source>
        <dbReference type="ARBA" id="ARBA00022475"/>
    </source>
</evidence>
<organism evidence="11 12">
    <name type="scientific">Nicoliella spurrieriana</name>
    <dbReference type="NCBI Taxonomy" id="2925830"/>
    <lineage>
        <taxon>Bacteria</taxon>
        <taxon>Bacillati</taxon>
        <taxon>Bacillota</taxon>
        <taxon>Bacilli</taxon>
        <taxon>Lactobacillales</taxon>
        <taxon>Lactobacillaceae</taxon>
        <taxon>Nicoliella</taxon>
    </lineage>
</organism>
<comment type="function">
    <text evidence="9 10">Fluoride-specific ion channel. Important for reducing fluoride concentration in the cell, thus reducing its toxicity.</text>
</comment>
<gene>
    <name evidence="10" type="primary">fluC</name>
    <name evidence="10" type="synonym">crcB</name>
    <name evidence="11" type="ORF">MOO44_03330</name>
</gene>
<feature type="transmembrane region" description="Helical" evidence="10">
    <location>
        <begin position="35"/>
        <end position="56"/>
    </location>
</feature>
<keyword evidence="10" id="KW-0406">Ion transport</keyword>
<evidence type="ECO:0000256" key="9">
    <source>
        <dbReference type="ARBA" id="ARBA00049940"/>
    </source>
</evidence>
<keyword evidence="3 10" id="KW-0812">Transmembrane</keyword>
<comment type="activity regulation">
    <text evidence="10">Na(+) is not transported, but it plays an essential structural role and its presence is essential for fluoride channel function.</text>
</comment>
<evidence type="ECO:0000256" key="8">
    <source>
        <dbReference type="ARBA" id="ARBA00035585"/>
    </source>
</evidence>
<dbReference type="GO" id="GO:0005886">
    <property type="term" value="C:plasma membrane"/>
    <property type="evidence" value="ECO:0007669"/>
    <property type="project" value="UniProtKB-SubCell"/>
</dbReference>
<keyword evidence="10" id="KW-0813">Transport</keyword>
<dbReference type="AlphaFoldDB" id="A0A976RT42"/>
<dbReference type="PANTHER" id="PTHR28259">
    <property type="entry name" value="FLUORIDE EXPORT PROTEIN 1-RELATED"/>
    <property type="match status" value="1"/>
</dbReference>
<dbReference type="HAMAP" id="MF_00454">
    <property type="entry name" value="FluC"/>
    <property type="match status" value="1"/>
</dbReference>
<feature type="transmembrane region" description="Helical" evidence="10">
    <location>
        <begin position="94"/>
        <end position="115"/>
    </location>
</feature>
<dbReference type="GO" id="GO:0140114">
    <property type="term" value="P:cellular detoxification of fluoride"/>
    <property type="evidence" value="ECO:0007669"/>
    <property type="project" value="UniProtKB-UniRule"/>
</dbReference>
<dbReference type="RefSeq" id="WP_260117003.1">
    <property type="nucleotide sequence ID" value="NZ_CP093361.1"/>
</dbReference>
<keyword evidence="6 10" id="KW-0407">Ion channel</keyword>
<keyword evidence="4 10" id="KW-1133">Transmembrane helix</keyword>
<comment type="similarity">
    <text evidence="7 10">Belongs to the fluoride channel Fluc/FEX (TC 1.A.43) family.</text>
</comment>
<evidence type="ECO:0000256" key="6">
    <source>
        <dbReference type="ARBA" id="ARBA00023303"/>
    </source>
</evidence>
<dbReference type="KEGG" id="lbe:MOO44_03330"/>
<evidence type="ECO:0000256" key="10">
    <source>
        <dbReference type="HAMAP-Rule" id="MF_00454"/>
    </source>
</evidence>
<dbReference type="Proteomes" id="UP000831181">
    <property type="component" value="Chromosome"/>
</dbReference>
<evidence type="ECO:0000256" key="1">
    <source>
        <dbReference type="ARBA" id="ARBA00004651"/>
    </source>
</evidence>
<evidence type="ECO:0000256" key="7">
    <source>
        <dbReference type="ARBA" id="ARBA00035120"/>
    </source>
</evidence>
<protein>
    <recommendedName>
        <fullName evidence="10">Fluoride-specific ion channel FluC</fullName>
    </recommendedName>
</protein>
<keyword evidence="10" id="KW-0915">Sodium</keyword>
<dbReference type="GO" id="GO:0046872">
    <property type="term" value="F:metal ion binding"/>
    <property type="evidence" value="ECO:0007669"/>
    <property type="project" value="UniProtKB-KW"/>
</dbReference>
<evidence type="ECO:0000256" key="4">
    <source>
        <dbReference type="ARBA" id="ARBA00022989"/>
    </source>
</evidence>
<reference evidence="11" key="1">
    <citation type="journal article" date="2022" name="Int. J. Syst. Evol. Microbiol.">
        <title>Apilactobacillus apisilvae sp. nov., Nicolia spurrieriana gen. nov. sp. nov., Bombilactobacillus folatiphilus sp. nov. and Bombilactobacillus thymidiniphilus sp. nov., four new lactic acid bacterial isolates from stingless bees Tetragonula carbonaria and Austroplebeia australis.</title>
        <authorList>
            <person name="Oliphant S.A."/>
            <person name="Watson-Haigh N.S."/>
            <person name="Sumby K.M."/>
            <person name="Gardner J."/>
            <person name="Groom S."/>
            <person name="Jiranek V."/>
        </authorList>
    </citation>
    <scope>NUCLEOTIDE SEQUENCE</scope>
    <source>
        <strain evidence="11">SGEP1_A5</strain>
    </source>
</reference>
<accession>A0A976RT42</accession>
<evidence type="ECO:0000256" key="3">
    <source>
        <dbReference type="ARBA" id="ARBA00022692"/>
    </source>
</evidence>
<keyword evidence="5 10" id="KW-0472">Membrane</keyword>
<name>A0A976RT42_9LACO</name>
<dbReference type="GO" id="GO:0062054">
    <property type="term" value="F:fluoride channel activity"/>
    <property type="evidence" value="ECO:0007669"/>
    <property type="project" value="UniProtKB-UniRule"/>
</dbReference>
<evidence type="ECO:0000256" key="5">
    <source>
        <dbReference type="ARBA" id="ARBA00023136"/>
    </source>
</evidence>
<feature type="transmembrane region" description="Helical" evidence="10">
    <location>
        <begin position="62"/>
        <end position="82"/>
    </location>
</feature>
<comment type="catalytic activity">
    <reaction evidence="8">
        <text>fluoride(in) = fluoride(out)</text>
        <dbReference type="Rhea" id="RHEA:76159"/>
        <dbReference type="ChEBI" id="CHEBI:17051"/>
    </reaction>
    <physiologicalReaction direction="left-to-right" evidence="8">
        <dbReference type="Rhea" id="RHEA:76160"/>
    </physiologicalReaction>
</comment>
<dbReference type="InterPro" id="IPR003691">
    <property type="entry name" value="FluC"/>
</dbReference>
<dbReference type="Pfam" id="PF02537">
    <property type="entry name" value="CRCB"/>
    <property type="match status" value="1"/>
</dbReference>
<comment type="subcellular location">
    <subcellularLocation>
        <location evidence="1 10">Cell membrane</location>
        <topology evidence="1 10">Multi-pass membrane protein</topology>
    </subcellularLocation>
</comment>
<keyword evidence="12" id="KW-1185">Reference proteome</keyword>
<dbReference type="EMBL" id="CP093361">
    <property type="protein sequence ID" value="UQS87204.1"/>
    <property type="molecule type" value="Genomic_DNA"/>
</dbReference>
<feature type="binding site" evidence="10">
    <location>
        <position position="72"/>
    </location>
    <ligand>
        <name>Na(+)</name>
        <dbReference type="ChEBI" id="CHEBI:29101"/>
        <note>structural</note>
    </ligand>
</feature>
<sequence length="116" mass="12334">MITKIVLVGFAAAFGAVIRYGMIELIGNRMGWKEFPLATVVINVSGAFLLGLLTGHLADGSIAFLIGSGILGGYTTFSTFMNETVKLQIKHPQWAGIYFILTTLLGILAALIGMAI</sequence>
<evidence type="ECO:0000313" key="11">
    <source>
        <dbReference type="EMBL" id="UQS87204.1"/>
    </source>
</evidence>
<feature type="binding site" evidence="10">
    <location>
        <position position="75"/>
    </location>
    <ligand>
        <name>Na(+)</name>
        <dbReference type="ChEBI" id="CHEBI:29101"/>
        <note>structural</note>
    </ligand>
</feature>
<feature type="transmembrane region" description="Helical" evidence="10">
    <location>
        <begin position="6"/>
        <end position="23"/>
    </location>
</feature>
<keyword evidence="10" id="KW-0479">Metal-binding</keyword>
<proteinExistence type="inferred from homology"/>
<dbReference type="PANTHER" id="PTHR28259:SF1">
    <property type="entry name" value="FLUORIDE EXPORT PROTEIN 1-RELATED"/>
    <property type="match status" value="1"/>
</dbReference>
<evidence type="ECO:0000313" key="12">
    <source>
        <dbReference type="Proteomes" id="UP000831181"/>
    </source>
</evidence>